<dbReference type="AlphaFoldDB" id="G7KNJ8"/>
<gene>
    <name evidence="2" type="ordered locus">MTR_6g086500</name>
    <name evidence="3" type="ORF">MtrunA17_Chr6g0485061</name>
</gene>
<dbReference type="Gramene" id="rna37580">
    <property type="protein sequence ID" value="RHN52856.1"/>
    <property type="gene ID" value="gene37580"/>
</dbReference>
<proteinExistence type="predicted"/>
<dbReference type="EMBL" id="CM001222">
    <property type="protein sequence ID" value="AES76752.1"/>
    <property type="molecule type" value="Genomic_DNA"/>
</dbReference>
<dbReference type="Proteomes" id="UP000265566">
    <property type="component" value="Chromosome 6"/>
</dbReference>
<reference evidence="4" key="3">
    <citation type="submission" date="2015-04" db="UniProtKB">
        <authorList>
            <consortium name="EnsemblPlants"/>
        </authorList>
    </citation>
    <scope>IDENTIFICATION</scope>
    <source>
        <strain evidence="4">cv. Jemalong A17</strain>
    </source>
</reference>
<reference evidence="6" key="4">
    <citation type="journal article" date="2018" name="Nat. Plants">
        <title>Whole-genome landscape of Medicago truncatula symbiotic genes.</title>
        <authorList>
            <person name="Pecrix Y."/>
            <person name="Staton S.E."/>
            <person name="Sallet E."/>
            <person name="Lelandais-Briere C."/>
            <person name="Moreau S."/>
            <person name="Carrere S."/>
            <person name="Blein T."/>
            <person name="Jardinaud M.F."/>
            <person name="Latrasse D."/>
            <person name="Zouine M."/>
            <person name="Zahm M."/>
            <person name="Kreplak J."/>
            <person name="Mayjonade B."/>
            <person name="Satge C."/>
            <person name="Perez M."/>
            <person name="Cauet S."/>
            <person name="Marande W."/>
            <person name="Chantry-Darmon C."/>
            <person name="Lopez-Roques C."/>
            <person name="Bouchez O."/>
            <person name="Berard A."/>
            <person name="Debelle F."/>
            <person name="Munos S."/>
            <person name="Bendahmane A."/>
            <person name="Berges H."/>
            <person name="Niebel A."/>
            <person name="Buitink J."/>
            <person name="Frugier F."/>
            <person name="Benhamed M."/>
            <person name="Crespi M."/>
            <person name="Gouzy J."/>
            <person name="Gamas P."/>
        </authorList>
    </citation>
    <scope>NUCLEOTIDE SEQUENCE [LARGE SCALE GENOMIC DNA]</scope>
    <source>
        <strain evidence="6">cv. Jemalong A17</strain>
    </source>
</reference>
<name>G7KNJ8_MEDTR</name>
<dbReference type="Proteomes" id="UP000002051">
    <property type="component" value="Chromosome 6"/>
</dbReference>
<evidence type="ECO:0000313" key="4">
    <source>
        <dbReference type="EnsemblPlants" id="AES76752"/>
    </source>
</evidence>
<organism evidence="2 5">
    <name type="scientific">Medicago truncatula</name>
    <name type="common">Barrel medic</name>
    <name type="synonym">Medicago tribuloides</name>
    <dbReference type="NCBI Taxonomy" id="3880"/>
    <lineage>
        <taxon>Eukaryota</taxon>
        <taxon>Viridiplantae</taxon>
        <taxon>Streptophyta</taxon>
        <taxon>Embryophyta</taxon>
        <taxon>Tracheophyta</taxon>
        <taxon>Spermatophyta</taxon>
        <taxon>Magnoliopsida</taxon>
        <taxon>eudicotyledons</taxon>
        <taxon>Gunneridae</taxon>
        <taxon>Pentapetalae</taxon>
        <taxon>rosids</taxon>
        <taxon>fabids</taxon>
        <taxon>Fabales</taxon>
        <taxon>Fabaceae</taxon>
        <taxon>Papilionoideae</taxon>
        <taxon>50 kb inversion clade</taxon>
        <taxon>NPAAA clade</taxon>
        <taxon>Hologalegina</taxon>
        <taxon>IRL clade</taxon>
        <taxon>Trifolieae</taxon>
        <taxon>Medicago</taxon>
    </lineage>
</organism>
<dbReference type="PaxDb" id="3880-AES76752"/>
<protein>
    <submittedName>
        <fullName evidence="2">Transmembrane protein, putative</fullName>
    </submittedName>
</protein>
<keyword evidence="2" id="KW-0472">Membrane</keyword>
<reference evidence="3" key="5">
    <citation type="journal article" date="2018" name="Nat. Plants">
        <title>Whole-genome landscape of Medicago truncatula symbiotic genes.</title>
        <authorList>
            <person name="Pecrix Y."/>
            <person name="Gamas P."/>
            <person name="Carrere S."/>
        </authorList>
    </citation>
    <scope>NUCLEOTIDE SEQUENCE</scope>
    <source>
        <tissue evidence="3">Leaves</tissue>
    </source>
</reference>
<keyword evidence="1" id="KW-0732">Signal</keyword>
<accession>G7KNJ8</accession>
<dbReference type="EMBL" id="PSQE01000006">
    <property type="protein sequence ID" value="RHN52856.1"/>
    <property type="molecule type" value="Genomic_DNA"/>
</dbReference>
<reference evidence="2 5" key="2">
    <citation type="journal article" date="2014" name="BMC Genomics">
        <title>An improved genome release (version Mt4.0) for the model legume Medicago truncatula.</title>
        <authorList>
            <person name="Tang H."/>
            <person name="Krishnakumar V."/>
            <person name="Bidwell S."/>
            <person name="Rosen B."/>
            <person name="Chan A."/>
            <person name="Zhou S."/>
            <person name="Gentzbittel L."/>
            <person name="Childs K.L."/>
            <person name="Yandell M."/>
            <person name="Gundlach H."/>
            <person name="Mayer K.F."/>
            <person name="Schwartz D.C."/>
            <person name="Town C.D."/>
        </authorList>
    </citation>
    <scope>GENOME REANNOTATION</scope>
    <source>
        <strain evidence="4 5">cv. Jemalong A17</strain>
    </source>
</reference>
<feature type="signal peptide" evidence="1">
    <location>
        <begin position="1"/>
        <end position="30"/>
    </location>
</feature>
<dbReference type="HOGENOM" id="CLU_191787_1_0_1"/>
<keyword evidence="5" id="KW-1185">Reference proteome</keyword>
<evidence type="ECO:0000313" key="5">
    <source>
        <dbReference type="Proteomes" id="UP000002051"/>
    </source>
</evidence>
<dbReference type="EnsemblPlants" id="AES76752">
    <property type="protein sequence ID" value="AES76752"/>
    <property type="gene ID" value="MTR_6g086500"/>
</dbReference>
<evidence type="ECO:0000313" key="2">
    <source>
        <dbReference type="EMBL" id="AES76752.1"/>
    </source>
</evidence>
<evidence type="ECO:0000313" key="6">
    <source>
        <dbReference type="Proteomes" id="UP000265566"/>
    </source>
</evidence>
<evidence type="ECO:0000256" key="1">
    <source>
        <dbReference type="SAM" id="SignalP"/>
    </source>
</evidence>
<keyword evidence="2" id="KW-0812">Transmembrane</keyword>
<evidence type="ECO:0000313" key="3">
    <source>
        <dbReference type="EMBL" id="RHN52856.1"/>
    </source>
</evidence>
<sequence length="88" mass="9620">METSRNSSLLVTFLLAFLIIASDICMESQAKSVTDEIVVCSSTKDCRDKNYPCPSPLVLDCVANVCTCIHLQPTFTNEIHAPKPSVTN</sequence>
<reference evidence="2 5" key="1">
    <citation type="journal article" date="2011" name="Nature">
        <title>The Medicago genome provides insight into the evolution of rhizobial symbioses.</title>
        <authorList>
            <person name="Young N.D."/>
            <person name="Debelle F."/>
            <person name="Oldroyd G.E."/>
            <person name="Geurts R."/>
            <person name="Cannon S.B."/>
            <person name="Udvardi M.K."/>
            <person name="Benedito V.A."/>
            <person name="Mayer K.F."/>
            <person name="Gouzy J."/>
            <person name="Schoof H."/>
            <person name="Van de Peer Y."/>
            <person name="Proost S."/>
            <person name="Cook D.R."/>
            <person name="Meyers B.C."/>
            <person name="Spannagl M."/>
            <person name="Cheung F."/>
            <person name="De Mita S."/>
            <person name="Krishnakumar V."/>
            <person name="Gundlach H."/>
            <person name="Zhou S."/>
            <person name="Mudge J."/>
            <person name="Bharti A.K."/>
            <person name="Murray J.D."/>
            <person name="Naoumkina M.A."/>
            <person name="Rosen B."/>
            <person name="Silverstein K.A."/>
            <person name="Tang H."/>
            <person name="Rombauts S."/>
            <person name="Zhao P.X."/>
            <person name="Zhou P."/>
            <person name="Barbe V."/>
            <person name="Bardou P."/>
            <person name="Bechner M."/>
            <person name="Bellec A."/>
            <person name="Berger A."/>
            <person name="Berges H."/>
            <person name="Bidwell S."/>
            <person name="Bisseling T."/>
            <person name="Choisne N."/>
            <person name="Couloux A."/>
            <person name="Denny R."/>
            <person name="Deshpande S."/>
            <person name="Dai X."/>
            <person name="Doyle J.J."/>
            <person name="Dudez A.M."/>
            <person name="Farmer A.D."/>
            <person name="Fouteau S."/>
            <person name="Franken C."/>
            <person name="Gibelin C."/>
            <person name="Gish J."/>
            <person name="Goldstein S."/>
            <person name="Gonzalez A.J."/>
            <person name="Green P.J."/>
            <person name="Hallab A."/>
            <person name="Hartog M."/>
            <person name="Hua A."/>
            <person name="Humphray S.J."/>
            <person name="Jeong D.H."/>
            <person name="Jing Y."/>
            <person name="Jocker A."/>
            <person name="Kenton S.M."/>
            <person name="Kim D.J."/>
            <person name="Klee K."/>
            <person name="Lai H."/>
            <person name="Lang C."/>
            <person name="Lin S."/>
            <person name="Macmil S.L."/>
            <person name="Magdelenat G."/>
            <person name="Matthews L."/>
            <person name="McCorrison J."/>
            <person name="Monaghan E.L."/>
            <person name="Mun J.H."/>
            <person name="Najar F.Z."/>
            <person name="Nicholson C."/>
            <person name="Noirot C."/>
            <person name="O'Bleness M."/>
            <person name="Paule C.R."/>
            <person name="Poulain J."/>
            <person name="Prion F."/>
            <person name="Qin B."/>
            <person name="Qu C."/>
            <person name="Retzel E.F."/>
            <person name="Riddle C."/>
            <person name="Sallet E."/>
            <person name="Samain S."/>
            <person name="Samson N."/>
            <person name="Sanders I."/>
            <person name="Saurat O."/>
            <person name="Scarpelli C."/>
            <person name="Schiex T."/>
            <person name="Segurens B."/>
            <person name="Severin A.J."/>
            <person name="Sherrier D.J."/>
            <person name="Shi R."/>
            <person name="Sims S."/>
            <person name="Singer S.R."/>
            <person name="Sinharoy S."/>
            <person name="Sterck L."/>
            <person name="Viollet A."/>
            <person name="Wang B.B."/>
            <person name="Wang K."/>
            <person name="Wang M."/>
            <person name="Wang X."/>
            <person name="Warfsmann J."/>
            <person name="Weissenbach J."/>
            <person name="White D.D."/>
            <person name="White J.D."/>
            <person name="Wiley G.B."/>
            <person name="Wincker P."/>
            <person name="Xing Y."/>
            <person name="Yang L."/>
            <person name="Yao Z."/>
            <person name="Ying F."/>
            <person name="Zhai J."/>
            <person name="Zhou L."/>
            <person name="Zuber A."/>
            <person name="Denarie J."/>
            <person name="Dixon R.A."/>
            <person name="May G.D."/>
            <person name="Schwartz D.C."/>
            <person name="Rogers J."/>
            <person name="Quetier F."/>
            <person name="Town C.D."/>
            <person name="Roe B.A."/>
        </authorList>
    </citation>
    <scope>NUCLEOTIDE SEQUENCE [LARGE SCALE GENOMIC DNA]</scope>
    <source>
        <strain evidence="2">A17</strain>
        <strain evidence="4 5">cv. Jemalong A17</strain>
    </source>
</reference>
<feature type="chain" id="PRO_5014573748" evidence="1">
    <location>
        <begin position="31"/>
        <end position="88"/>
    </location>
</feature>